<dbReference type="InterPro" id="IPR010387">
    <property type="entry name" value="QueT"/>
</dbReference>
<keyword evidence="1" id="KW-0812">Transmembrane</keyword>
<feature type="transmembrane region" description="Helical" evidence="1">
    <location>
        <begin position="75"/>
        <end position="91"/>
    </location>
</feature>
<gene>
    <name evidence="2" type="ORF">LMK00_06795</name>
</gene>
<evidence type="ECO:0000256" key="1">
    <source>
        <dbReference type="SAM" id="Phobius"/>
    </source>
</evidence>
<organism evidence="2 3">
    <name type="scientific">Lactococcus formosensis</name>
    <dbReference type="NCBI Taxonomy" id="1281486"/>
    <lineage>
        <taxon>Bacteria</taxon>
        <taxon>Bacillati</taxon>
        <taxon>Bacillota</taxon>
        <taxon>Bacilli</taxon>
        <taxon>Lactobacillales</taxon>
        <taxon>Streptococcaceae</taxon>
        <taxon>Lactococcus</taxon>
    </lineage>
</organism>
<accession>A0A9Q9D5U4</accession>
<feature type="transmembrane region" description="Helical" evidence="1">
    <location>
        <begin position="103"/>
        <end position="125"/>
    </location>
</feature>
<sequence length="162" mass="17965">MKKKKLNDLSKIGIVGGLYVALSLLLAPVSFGALQLRISETFNHLAILNKRYIWGVTLGCAIANIFSPLGVIDVVIGSLSTLMMLAISYFLSKRIEDIKKRMIINTLICSTIGMLPIALELVFIFQMPFLITWGGLFVSEIISMTFGGIVIYHINKRIDLTE</sequence>
<keyword evidence="1" id="KW-0472">Membrane</keyword>
<dbReference type="Pfam" id="PF06177">
    <property type="entry name" value="QueT"/>
    <property type="match status" value="1"/>
</dbReference>
<proteinExistence type="predicted"/>
<dbReference type="KEGG" id="lfo:LMK00_06795"/>
<evidence type="ECO:0000313" key="3">
    <source>
        <dbReference type="Proteomes" id="UP001056730"/>
    </source>
</evidence>
<feature type="transmembrane region" description="Helical" evidence="1">
    <location>
        <begin position="12"/>
        <end position="31"/>
    </location>
</feature>
<dbReference type="PIRSF" id="PIRSF031501">
    <property type="entry name" value="QueT"/>
    <property type="match status" value="1"/>
</dbReference>
<keyword evidence="1" id="KW-1133">Transmembrane helix</keyword>
<evidence type="ECO:0000313" key="2">
    <source>
        <dbReference type="EMBL" id="USJ19538.1"/>
    </source>
</evidence>
<name>A0A9Q9D5U4_9LACT</name>
<dbReference type="RefSeq" id="WP_252175089.1">
    <property type="nucleotide sequence ID" value="NZ_CP086395.1"/>
</dbReference>
<reference evidence="2" key="1">
    <citation type="journal article" date="2022" name="Front. Microbiol.">
        <title>Feed Insects as a Reservoir of Granadaene-Producing Lactococci.</title>
        <authorList>
            <person name="Neuzil-Bunesova V."/>
            <person name="Ramirez Garcia A."/>
            <person name="Modrackova N."/>
            <person name="Makovska M."/>
            <person name="Sabolova M."/>
            <person name="Sproer C."/>
            <person name="Bunk B."/>
            <person name="Blom J."/>
            <person name="Schwab C."/>
        </authorList>
    </citation>
    <scope>NUCLEOTIDE SEQUENCE</scope>
    <source>
        <strain evidence="2">I4/6O</strain>
    </source>
</reference>
<dbReference type="PANTHER" id="PTHR40044:SF1">
    <property type="entry name" value="INTEGRAL MEMBRANE PROTEIN"/>
    <property type="match status" value="1"/>
</dbReference>
<dbReference type="PANTHER" id="PTHR40044">
    <property type="entry name" value="INTEGRAL MEMBRANE PROTEIN-RELATED"/>
    <property type="match status" value="1"/>
</dbReference>
<protein>
    <submittedName>
        <fullName evidence="2">QueT transporter family protein</fullName>
    </submittedName>
</protein>
<feature type="transmembrane region" description="Helical" evidence="1">
    <location>
        <begin position="131"/>
        <end position="154"/>
    </location>
</feature>
<dbReference type="AlphaFoldDB" id="A0A9Q9D5U4"/>
<dbReference type="Proteomes" id="UP001056730">
    <property type="component" value="Chromosome"/>
</dbReference>
<dbReference type="EMBL" id="CP086395">
    <property type="protein sequence ID" value="USJ19538.1"/>
    <property type="molecule type" value="Genomic_DNA"/>
</dbReference>